<accession>A0ABD3M137</accession>
<dbReference type="Proteomes" id="UP001530293">
    <property type="component" value="Unassembled WGS sequence"/>
</dbReference>
<sequence>MNMPNNNMGASSATTNAVEVVDMSTDETATSSVHDEYLVLDNDNLSDSDKMEEDFILDPLLKYLDPTSSPHRRREQHPSPRFNVDDAINALKSEGYYHIPSVLTREECTEALRNLWDFVEDVSGGCVVRKDPLSWYPPHEVCIVNKDDEVRTTDDDDRERISVKDDENILDTTRINCGDNNTVHPIISTDPNEHDDLDPWPHTGYHSFPDMFQSLGAGYVLGDVRQHLAERVFEPLFGTRELLCSKEGFTFCRPLIVDLDTEDYYHHHHHQQTEKDINCKKVLVWKPHHLNSIVLDSTNNAGKDQSGDVHRKRPLFQVCGKPQPMSEGQHYDQGVPVSIVRRIRDVHSHPEEASSNKVSKKQQNRNRKKLDKLQKLKDLTGLCHIQASISFTDQTLDRHRGGGHFLCYPHSHSDVHWKLVGGTYRATPSEKERADPTWVPLTDEEIQKVAEMGCPEKRIYANAGDVILWRSDLVHAGVAPSMLIDEQSENTEAKYSGSKEFRAVGYCSMLPTHAVKEYMMYSLEKQKVAPSRGVPANNSLLHDPQAAQQLIDAMSEKLFHQKLESYKTGRTGDHRPDVEQWHQHRRITMWNNTESHHCNDSEQRQCKLIPPRILERPRFRLGKPAVTWRLAELYGLLPYRTTEDDAEMRHKDIERAVIRGVRFVEGVYNGRHLNGEDVGSWKMSDGKFCSVVGSQADASTSNDTIPICLATMEMLKPRSEDCTSGLLTGQDKYLGGMASPCGRYIYGVPGHAKRVVRVDVRSGEVALIGPEYSGDFKWLRGVEIPAEVMGRDAYPSGCCLALPCNSENGCVLKIDPETSNVTTFVSGQSVPNVDEGWLYHGGNLAADKFVYAIPASANRVMKIDAREETTEYIGPEYDGKAKWYGGIMGVDGCIYGIPHNATGVLKINPSTQEVTILAEGTLPHGQWKWHGGLASKDRSKIIGFPNNADSILVIDVVIQRVRMVGDSSILRSGYHRVPQDGGYKYLGGSITSDGKFAYMFPCDAEYVLRFDMETDELKLVGPQLTEGENKFQNGFLGRDGCIYGVPQRSSGILRIIPPGVHRYGRDGVALSNEEEYIDVMYVGDEMVSCKDKFEGGVLSMDGQIYCIPLRAKSFINVIPGKRA</sequence>
<gene>
    <name evidence="2" type="ORF">ACHAWU_006345</name>
</gene>
<feature type="compositionally biased region" description="Basic residues" evidence="1">
    <location>
        <begin position="358"/>
        <end position="368"/>
    </location>
</feature>
<proteinExistence type="predicted"/>
<dbReference type="SUPFAM" id="SSF63829">
    <property type="entry name" value="Calcium-dependent phosphotriesterase"/>
    <property type="match status" value="1"/>
</dbReference>
<dbReference type="PANTHER" id="PTHR31630:SF6">
    <property type="entry name" value="PHYTANOYL-COA DIOXYGENASE-RELATED"/>
    <property type="match status" value="1"/>
</dbReference>
<protein>
    <submittedName>
        <fullName evidence="2">Uncharacterized protein</fullName>
    </submittedName>
</protein>
<feature type="region of interest" description="Disordered" evidence="1">
    <location>
        <begin position="348"/>
        <end position="368"/>
    </location>
</feature>
<keyword evidence="3" id="KW-1185">Reference proteome</keyword>
<dbReference type="SUPFAM" id="SSF51197">
    <property type="entry name" value="Clavaminate synthase-like"/>
    <property type="match status" value="1"/>
</dbReference>
<name>A0ABD3M137_9STRA</name>
<organism evidence="2 3">
    <name type="scientific">Discostella pseudostelligera</name>
    <dbReference type="NCBI Taxonomy" id="259834"/>
    <lineage>
        <taxon>Eukaryota</taxon>
        <taxon>Sar</taxon>
        <taxon>Stramenopiles</taxon>
        <taxon>Ochrophyta</taxon>
        <taxon>Bacillariophyta</taxon>
        <taxon>Coscinodiscophyceae</taxon>
        <taxon>Thalassiosirophycidae</taxon>
        <taxon>Stephanodiscales</taxon>
        <taxon>Stephanodiscaceae</taxon>
        <taxon>Discostella</taxon>
    </lineage>
</organism>
<comment type="caution">
    <text evidence="2">The sequence shown here is derived from an EMBL/GenBank/DDBJ whole genome shotgun (WGS) entry which is preliminary data.</text>
</comment>
<dbReference type="PANTHER" id="PTHR31630">
    <property type="entry name" value="PHYTANOYL-COA DIOXYGENASE-RELATED-RELATED"/>
    <property type="match status" value="1"/>
</dbReference>
<evidence type="ECO:0000256" key="1">
    <source>
        <dbReference type="SAM" id="MobiDB-lite"/>
    </source>
</evidence>
<dbReference type="EMBL" id="JALLBG020000267">
    <property type="protein sequence ID" value="KAL3757392.1"/>
    <property type="molecule type" value="Genomic_DNA"/>
</dbReference>
<reference evidence="2 3" key="1">
    <citation type="submission" date="2024-10" db="EMBL/GenBank/DDBJ databases">
        <title>Updated reference genomes for cyclostephanoid diatoms.</title>
        <authorList>
            <person name="Roberts W.R."/>
            <person name="Alverson A.J."/>
        </authorList>
    </citation>
    <scope>NUCLEOTIDE SEQUENCE [LARGE SCALE GENOMIC DNA]</scope>
    <source>
        <strain evidence="2 3">AJA232-27</strain>
    </source>
</reference>
<dbReference type="AlphaFoldDB" id="A0ABD3M137"/>
<evidence type="ECO:0000313" key="3">
    <source>
        <dbReference type="Proteomes" id="UP001530293"/>
    </source>
</evidence>
<evidence type="ECO:0000313" key="2">
    <source>
        <dbReference type="EMBL" id="KAL3757392.1"/>
    </source>
</evidence>